<dbReference type="EMBL" id="VICC01000001">
    <property type="protein sequence ID" value="TQD63217.1"/>
    <property type="molecule type" value="Genomic_DNA"/>
</dbReference>
<name>A0A508BPX8_9ACTO</name>
<keyword evidence="2" id="KW-0732">Signal</keyword>
<dbReference type="Proteomes" id="UP000317942">
    <property type="component" value="Unassembled WGS sequence"/>
</dbReference>
<accession>A0A508BPX8</accession>
<proteinExistence type="predicted"/>
<dbReference type="RefSeq" id="WP_141405879.1">
    <property type="nucleotide sequence ID" value="NZ_CP066060.1"/>
</dbReference>
<dbReference type="GeneID" id="64213864"/>
<feature type="chain" id="PRO_5038775412" description="Lipoprotein" evidence="2">
    <location>
        <begin position="24"/>
        <end position="198"/>
    </location>
</feature>
<protein>
    <recommendedName>
        <fullName evidence="5">Lipoprotein</fullName>
    </recommendedName>
</protein>
<feature type="signal peptide" evidence="2">
    <location>
        <begin position="1"/>
        <end position="23"/>
    </location>
</feature>
<sequence>MLNSVKLRTKPSALALASVLALAAGCGQGQPPSASPTSTLSTSTAPALEKVEQPPATPPNASIKENQISPLSSIWYNFETKSFNTTSPSVHPRTLTTITSENSLENTLSVHSTVTPAMIIAREFAGYDAEGLPTKELPPRECVENQHSPCKFTIGMSSTEISLTQRETAVFVTIEVYYNIPKIGLDQPYDIVTYGFNT</sequence>
<feature type="compositionally biased region" description="Low complexity" evidence="1">
    <location>
        <begin position="31"/>
        <end position="45"/>
    </location>
</feature>
<organism evidence="3 4">
    <name type="scientific">Actinomyces oris</name>
    <dbReference type="NCBI Taxonomy" id="544580"/>
    <lineage>
        <taxon>Bacteria</taxon>
        <taxon>Bacillati</taxon>
        <taxon>Actinomycetota</taxon>
        <taxon>Actinomycetes</taxon>
        <taxon>Actinomycetales</taxon>
        <taxon>Actinomycetaceae</taxon>
        <taxon>Actinomyces</taxon>
    </lineage>
</organism>
<evidence type="ECO:0000313" key="4">
    <source>
        <dbReference type="Proteomes" id="UP000317942"/>
    </source>
</evidence>
<reference evidence="3 4" key="1">
    <citation type="submission" date="2019-06" db="EMBL/GenBank/DDBJ databases">
        <title>Draft genome sequence of Actinomyces oris CCUG 34288T.</title>
        <authorList>
            <person name="Salva-Serra F."/>
            <person name="Cardew S."/>
            <person name="Moore E."/>
        </authorList>
    </citation>
    <scope>NUCLEOTIDE SEQUENCE [LARGE SCALE GENOMIC DNA]</scope>
    <source>
        <strain evidence="3 4">CCUG 34288</strain>
    </source>
</reference>
<evidence type="ECO:0000256" key="1">
    <source>
        <dbReference type="SAM" id="MobiDB-lite"/>
    </source>
</evidence>
<feature type="region of interest" description="Disordered" evidence="1">
    <location>
        <begin position="26"/>
        <end position="45"/>
    </location>
</feature>
<gene>
    <name evidence="3" type="ORF">FK267_01080</name>
</gene>
<dbReference type="AlphaFoldDB" id="A0A508BPX8"/>
<evidence type="ECO:0000313" key="3">
    <source>
        <dbReference type="EMBL" id="TQD63217.1"/>
    </source>
</evidence>
<evidence type="ECO:0000256" key="2">
    <source>
        <dbReference type="SAM" id="SignalP"/>
    </source>
</evidence>
<evidence type="ECO:0008006" key="5">
    <source>
        <dbReference type="Google" id="ProtNLM"/>
    </source>
</evidence>
<dbReference type="PROSITE" id="PS51257">
    <property type="entry name" value="PROKAR_LIPOPROTEIN"/>
    <property type="match status" value="1"/>
</dbReference>
<comment type="caution">
    <text evidence="3">The sequence shown here is derived from an EMBL/GenBank/DDBJ whole genome shotgun (WGS) entry which is preliminary data.</text>
</comment>